<feature type="compositionally biased region" description="Basic and acidic residues" evidence="1">
    <location>
        <begin position="107"/>
        <end position="116"/>
    </location>
</feature>
<evidence type="ECO:0000313" key="2">
    <source>
        <dbReference type="EMBL" id="KUI58181.1"/>
    </source>
</evidence>
<evidence type="ECO:0000256" key="1">
    <source>
        <dbReference type="SAM" id="MobiDB-lite"/>
    </source>
</evidence>
<keyword evidence="3" id="KW-1185">Reference proteome</keyword>
<accession>A0A194V2V5</accession>
<proteinExistence type="predicted"/>
<feature type="region of interest" description="Disordered" evidence="1">
    <location>
        <begin position="81"/>
        <end position="143"/>
    </location>
</feature>
<organism evidence="2 3">
    <name type="scientific">Cytospora mali</name>
    <name type="common">Apple Valsa canker fungus</name>
    <name type="synonym">Valsa mali</name>
    <dbReference type="NCBI Taxonomy" id="578113"/>
    <lineage>
        <taxon>Eukaryota</taxon>
        <taxon>Fungi</taxon>
        <taxon>Dikarya</taxon>
        <taxon>Ascomycota</taxon>
        <taxon>Pezizomycotina</taxon>
        <taxon>Sordariomycetes</taxon>
        <taxon>Sordariomycetidae</taxon>
        <taxon>Diaporthales</taxon>
        <taxon>Cytosporaceae</taxon>
        <taxon>Cytospora</taxon>
    </lineage>
</organism>
<feature type="region of interest" description="Disordered" evidence="1">
    <location>
        <begin position="148"/>
        <end position="167"/>
    </location>
</feature>
<feature type="compositionally biased region" description="Low complexity" evidence="1">
    <location>
        <begin position="89"/>
        <end position="105"/>
    </location>
</feature>
<feature type="compositionally biased region" description="Polar residues" evidence="1">
    <location>
        <begin position="123"/>
        <end position="135"/>
    </location>
</feature>
<dbReference type="AlphaFoldDB" id="A0A194V2V5"/>
<sequence length="167" mass="18192">MPGTLKPDISKAEYDRKIQEIQGEYKNEEDQAILKLTKAKERKLGQLKREYQQEVRVAKEQHAKDMMAVITDGLFPTVQEPTENFKGIGTPSSSTLSATASSPGAFHDVDEAKDGQEYGISNRDISVSSPETSASDSDDATIEASLIASPAKEGQYRACHQSGGEKV</sequence>
<dbReference type="Proteomes" id="UP000078576">
    <property type="component" value="Unassembled WGS sequence"/>
</dbReference>
<evidence type="ECO:0000313" key="3">
    <source>
        <dbReference type="Proteomes" id="UP000078576"/>
    </source>
</evidence>
<name>A0A194V2V5_CYTMA</name>
<gene>
    <name evidence="2" type="ORF">VP1G_05449</name>
</gene>
<reference evidence="3" key="1">
    <citation type="submission" date="2014-12" db="EMBL/GenBank/DDBJ databases">
        <title>Genome Sequence of Valsa Canker Pathogens Uncovers a Specific Adaption of Colonization on Woody Bark.</title>
        <authorList>
            <person name="Yin Z."/>
            <person name="Liu H."/>
            <person name="Gao X."/>
            <person name="Li Z."/>
            <person name="Song N."/>
            <person name="Ke X."/>
            <person name="Dai Q."/>
            <person name="Wu Y."/>
            <person name="Sun Y."/>
            <person name="Xu J.-R."/>
            <person name="Kang Z.K."/>
            <person name="Wang L."/>
            <person name="Huang L."/>
        </authorList>
    </citation>
    <scope>NUCLEOTIDE SEQUENCE [LARGE SCALE GENOMIC DNA]</scope>
    <source>
        <strain evidence="3">SXYL134</strain>
    </source>
</reference>
<protein>
    <submittedName>
        <fullName evidence="2">Uncharacterized protein</fullName>
    </submittedName>
</protein>
<dbReference type="EMBL" id="KN714709">
    <property type="protein sequence ID" value="KUI58181.1"/>
    <property type="molecule type" value="Genomic_DNA"/>
</dbReference>